<dbReference type="GO" id="GO:0046872">
    <property type="term" value="F:metal ion binding"/>
    <property type="evidence" value="ECO:0007669"/>
    <property type="project" value="UniProtKB-KW"/>
</dbReference>
<evidence type="ECO:0000259" key="7">
    <source>
        <dbReference type="Pfam" id="PF00171"/>
    </source>
</evidence>
<dbReference type="AlphaFoldDB" id="A0A8I2GTX7"/>
<comment type="caution">
    <text evidence="8">The sequence shown here is derived from an EMBL/GenBank/DDBJ whole genome shotgun (WGS) entry which is preliminary data.</text>
</comment>
<gene>
    <name evidence="8" type="ORF">GFL91_25790</name>
</gene>
<dbReference type="Pfam" id="PF00171">
    <property type="entry name" value="Aldedh"/>
    <property type="match status" value="1"/>
</dbReference>
<dbReference type="SUPFAM" id="SSF53720">
    <property type="entry name" value="ALDH-like"/>
    <property type="match status" value="1"/>
</dbReference>
<organism evidence="8 9">
    <name type="scientific">Rhizobium leguminosarum bv. viciae</name>
    <dbReference type="NCBI Taxonomy" id="387"/>
    <lineage>
        <taxon>Bacteria</taxon>
        <taxon>Pseudomonadati</taxon>
        <taxon>Pseudomonadota</taxon>
        <taxon>Alphaproteobacteria</taxon>
        <taxon>Hyphomicrobiales</taxon>
        <taxon>Rhizobiaceae</taxon>
        <taxon>Rhizobium/Agrobacterium group</taxon>
        <taxon>Rhizobium</taxon>
    </lineage>
</organism>
<protein>
    <submittedName>
        <fullName evidence="8">Aldehyde dehydrogenase family protein</fullName>
    </submittedName>
</protein>
<keyword evidence="5" id="KW-0560">Oxidoreductase</keyword>
<dbReference type="InterPro" id="IPR016163">
    <property type="entry name" value="Ald_DH_C"/>
</dbReference>
<evidence type="ECO:0000313" key="8">
    <source>
        <dbReference type="EMBL" id="NKM48319.1"/>
    </source>
</evidence>
<comment type="similarity">
    <text evidence="1">Belongs to the aldehyde dehydrogenase family.</text>
</comment>
<dbReference type="InterPro" id="IPR016161">
    <property type="entry name" value="Ald_DH/histidinol_DH"/>
</dbReference>
<keyword evidence="6" id="KW-0558">Oxidation</keyword>
<keyword evidence="4" id="KW-0630">Potassium</keyword>
<dbReference type="PANTHER" id="PTHR11699">
    <property type="entry name" value="ALDEHYDE DEHYDROGENASE-RELATED"/>
    <property type="match status" value="1"/>
</dbReference>
<dbReference type="FunFam" id="3.40.605.10:FF:000007">
    <property type="entry name" value="NAD/NADP-dependent betaine aldehyde dehydrogenase"/>
    <property type="match status" value="1"/>
</dbReference>
<sequence>MSHRQYGLWINGAVERPAENRTYDRYSPATGELVASICLATPENVGKAVASAKAAFKSGVWSKMPAIERGKIIQRFADLVMAELDHLSVIEADEAGKTMAAARGEIQWSVELARFAATLAWNIPGRVVNHEGAEKLGLITHEALPVVGMILPWNFPTVTLFQKLPYALVAGCSVVIKPSTFTPGTTLEYARLAKEAGIPDGVISVLPGNGDEVGRTLCLHPDIDMISFTGSTNIGKEIAGLCGQTLKKVALELGGKGANIVFADADLDAAVDGALAAFTINQGEECCAGARLLVETSIAGDFVDRLAIKARALKLGTSKDADADLGPMIHEQHHAKVLSYIETSKGEGAKLVTGGGRPADPRLDAGYFVEPTIFTGITPEMTIFKEEVFGPVLGVTTFENEAEAIALANATPYGLANGVWTKDLDRAMHVSAALESGFVYVNCYLETVPQLPFGGAKASGLGRENGTEGLLEFMQTKSTFMRLRATR</sequence>
<evidence type="ECO:0000313" key="9">
    <source>
        <dbReference type="Proteomes" id="UP000662259"/>
    </source>
</evidence>
<dbReference type="GO" id="GO:0016620">
    <property type="term" value="F:oxidoreductase activity, acting on the aldehyde or oxo group of donors, NAD or NADP as acceptor"/>
    <property type="evidence" value="ECO:0007669"/>
    <property type="project" value="InterPro"/>
</dbReference>
<dbReference type="Proteomes" id="UP000662259">
    <property type="component" value="Unassembled WGS sequence"/>
</dbReference>
<dbReference type="Gene3D" id="3.40.309.10">
    <property type="entry name" value="Aldehyde Dehydrogenase, Chain A, domain 2"/>
    <property type="match status" value="1"/>
</dbReference>
<dbReference type="InterPro" id="IPR016162">
    <property type="entry name" value="Ald_DH_N"/>
</dbReference>
<dbReference type="RefSeq" id="WP_113541840.1">
    <property type="nucleotide sequence ID" value="NZ_WIEC01000010.1"/>
</dbReference>
<keyword evidence="2" id="KW-0479">Metal-binding</keyword>
<evidence type="ECO:0000256" key="3">
    <source>
        <dbReference type="ARBA" id="ARBA00022857"/>
    </source>
</evidence>
<keyword evidence="3" id="KW-0521">NADP</keyword>
<evidence type="ECO:0000256" key="4">
    <source>
        <dbReference type="ARBA" id="ARBA00022958"/>
    </source>
</evidence>
<accession>A0A8I2GTX7</accession>
<evidence type="ECO:0000256" key="2">
    <source>
        <dbReference type="ARBA" id="ARBA00022723"/>
    </source>
</evidence>
<evidence type="ECO:0000256" key="5">
    <source>
        <dbReference type="ARBA" id="ARBA00023002"/>
    </source>
</evidence>
<dbReference type="InterPro" id="IPR015590">
    <property type="entry name" value="Aldehyde_DH_dom"/>
</dbReference>
<dbReference type="FunFam" id="3.40.309.10:FF:000012">
    <property type="entry name" value="Betaine aldehyde dehydrogenase"/>
    <property type="match status" value="1"/>
</dbReference>
<feature type="domain" description="Aldehyde dehydrogenase" evidence="7">
    <location>
        <begin position="18"/>
        <end position="478"/>
    </location>
</feature>
<dbReference type="EMBL" id="WIEZ01000015">
    <property type="protein sequence ID" value="NKM48319.1"/>
    <property type="molecule type" value="Genomic_DNA"/>
</dbReference>
<reference evidence="8" key="1">
    <citation type="submission" date="2019-10" db="EMBL/GenBank/DDBJ databases">
        <title>Rhizobium leguminosarum symbiovar viciae collection.</title>
        <authorList>
            <person name="Boivin S."/>
            <person name="Lepetit M."/>
        </authorList>
    </citation>
    <scope>NUCLEOTIDE SEQUENCE</scope>
    <source>
        <strain evidence="8">L143</strain>
    </source>
</reference>
<evidence type="ECO:0000256" key="6">
    <source>
        <dbReference type="ARBA" id="ARBA00023097"/>
    </source>
</evidence>
<evidence type="ECO:0000256" key="1">
    <source>
        <dbReference type="ARBA" id="ARBA00009986"/>
    </source>
</evidence>
<dbReference type="Gene3D" id="3.40.605.10">
    <property type="entry name" value="Aldehyde Dehydrogenase, Chain A, domain 1"/>
    <property type="match status" value="1"/>
</dbReference>
<name>A0A8I2GTX7_RHILV</name>
<proteinExistence type="inferred from homology"/>